<proteinExistence type="predicted"/>
<dbReference type="OrthoDB" id="2940255at2"/>
<reference evidence="2 3" key="1">
    <citation type="submission" date="2017-07" db="EMBL/GenBank/DDBJ databases">
        <title>Fictibacillus sp. nov. GDSW-R2A3 Genome sequencing and assembly.</title>
        <authorList>
            <person name="Mayilraj S."/>
        </authorList>
    </citation>
    <scope>NUCLEOTIDE SEQUENCE [LARGE SCALE GENOMIC DNA]</scope>
    <source>
        <strain evidence="2 3">GDSW-R2A3</strain>
    </source>
</reference>
<comment type="caution">
    <text evidence="2">The sequence shown here is derived from an EMBL/GenBank/DDBJ whole genome shotgun (WGS) entry which is preliminary data.</text>
</comment>
<evidence type="ECO:0000256" key="1">
    <source>
        <dbReference type="SAM" id="Phobius"/>
    </source>
</evidence>
<accession>A0A235F8E1</accession>
<feature type="transmembrane region" description="Helical" evidence="1">
    <location>
        <begin position="6"/>
        <end position="26"/>
    </location>
</feature>
<evidence type="ECO:0000313" key="3">
    <source>
        <dbReference type="Proteomes" id="UP000215059"/>
    </source>
</evidence>
<keyword evidence="1" id="KW-1133">Transmembrane helix</keyword>
<keyword evidence="1" id="KW-0812">Transmembrane</keyword>
<gene>
    <name evidence="2" type="ORF">CGZ90_11195</name>
</gene>
<sequence>MLRFFVIAGVVAILVSGTFIGLWTNGEQQRANYHSETADHRAFRTKMGMYSGLVGFLSFGAAGLIWYLT</sequence>
<dbReference type="Pfam" id="PF17247">
    <property type="entry name" value="DUF5316"/>
    <property type="match status" value="1"/>
</dbReference>
<dbReference type="InterPro" id="IPR035167">
    <property type="entry name" value="DUF5316"/>
</dbReference>
<protein>
    <submittedName>
        <fullName evidence="2">Uncharacterized protein</fullName>
    </submittedName>
</protein>
<keyword evidence="3" id="KW-1185">Reference proteome</keyword>
<evidence type="ECO:0000313" key="2">
    <source>
        <dbReference type="EMBL" id="OYD57247.1"/>
    </source>
</evidence>
<dbReference type="EMBL" id="NOII01000003">
    <property type="protein sequence ID" value="OYD57247.1"/>
    <property type="molecule type" value="Genomic_DNA"/>
</dbReference>
<dbReference type="Proteomes" id="UP000215059">
    <property type="component" value="Unassembled WGS sequence"/>
</dbReference>
<name>A0A235F8E1_9BACL</name>
<feature type="transmembrane region" description="Helical" evidence="1">
    <location>
        <begin position="47"/>
        <end position="68"/>
    </location>
</feature>
<dbReference type="AlphaFoldDB" id="A0A235F8E1"/>
<dbReference type="RefSeq" id="WP_094252595.1">
    <property type="nucleotide sequence ID" value="NZ_JBHLXL010000001.1"/>
</dbReference>
<keyword evidence="1" id="KW-0472">Membrane</keyword>
<organism evidence="2 3">
    <name type="scientific">Fictibacillus aquaticus</name>
    <dbReference type="NCBI Taxonomy" id="2021314"/>
    <lineage>
        <taxon>Bacteria</taxon>
        <taxon>Bacillati</taxon>
        <taxon>Bacillota</taxon>
        <taxon>Bacilli</taxon>
        <taxon>Bacillales</taxon>
        <taxon>Fictibacillaceae</taxon>
        <taxon>Fictibacillus</taxon>
    </lineage>
</organism>